<dbReference type="EMBL" id="JAUSWJ010000001">
    <property type="protein sequence ID" value="MDQ0518534.1"/>
    <property type="molecule type" value="Genomic_DNA"/>
</dbReference>
<sequence length="335" mass="35125">MTIAMVVSALAASTASAADKPDYRSTSGSVHLRYLNAGEGEIRAVPRIGLSFGDRVMRAELDSGSTGVVVAAALIPGFDQLPVVGDGRLTYTSSGRVMIGSWVTTPLTLSGADGASVTTEPMPVLAVTSVECLEQSRDCTPNDDPRDIAMIGIGFAREGDRQGQSTPEKNPLLRVSAGSAGKGYVLGAEGIDVGLDAKVARGDFRFVKLERQQDLPDWKAVPACISVAGASPPACGTMLVDTGVGDMFLTVPPGEAQPGPLDDGTEIAVLLGDDSASEPLYSFTTGDRSQSMAPARVHLDVSDRKKPFVNTSFHFLNGFDVLFDAEGGWVGFRKR</sequence>
<dbReference type="RefSeq" id="WP_266284105.1">
    <property type="nucleotide sequence ID" value="NZ_JAPKNF010000004.1"/>
</dbReference>
<keyword evidence="1" id="KW-0732">Signal</keyword>
<feature type="chain" id="PRO_5045291042" description="Aspartyl protease" evidence="1">
    <location>
        <begin position="18"/>
        <end position="335"/>
    </location>
</feature>
<reference evidence="2 3" key="1">
    <citation type="submission" date="2023-07" db="EMBL/GenBank/DDBJ databases">
        <title>Genomic Encyclopedia of Type Strains, Phase IV (KMG-IV): sequencing the most valuable type-strain genomes for metagenomic binning, comparative biology and taxonomic classification.</title>
        <authorList>
            <person name="Goeker M."/>
        </authorList>
    </citation>
    <scope>NUCLEOTIDE SEQUENCE [LARGE SCALE GENOMIC DNA]</scope>
    <source>
        <strain evidence="2 3">B1-1</strain>
    </source>
</reference>
<organism evidence="2 3">
    <name type="scientific">Kaistia geumhonensis</name>
    <dbReference type="NCBI Taxonomy" id="410839"/>
    <lineage>
        <taxon>Bacteria</taxon>
        <taxon>Pseudomonadati</taxon>
        <taxon>Pseudomonadota</taxon>
        <taxon>Alphaproteobacteria</taxon>
        <taxon>Hyphomicrobiales</taxon>
        <taxon>Kaistiaceae</taxon>
        <taxon>Kaistia</taxon>
    </lineage>
</organism>
<protein>
    <recommendedName>
        <fullName evidence="4">Aspartyl protease</fullName>
    </recommendedName>
</protein>
<evidence type="ECO:0000313" key="3">
    <source>
        <dbReference type="Proteomes" id="UP001223743"/>
    </source>
</evidence>
<gene>
    <name evidence="2" type="ORF">QO015_004147</name>
</gene>
<keyword evidence="3" id="KW-1185">Reference proteome</keyword>
<accession>A0ABU0MC52</accession>
<evidence type="ECO:0000313" key="2">
    <source>
        <dbReference type="EMBL" id="MDQ0518534.1"/>
    </source>
</evidence>
<comment type="caution">
    <text evidence="2">The sequence shown here is derived from an EMBL/GenBank/DDBJ whole genome shotgun (WGS) entry which is preliminary data.</text>
</comment>
<evidence type="ECO:0000256" key="1">
    <source>
        <dbReference type="SAM" id="SignalP"/>
    </source>
</evidence>
<dbReference type="Proteomes" id="UP001223743">
    <property type="component" value="Unassembled WGS sequence"/>
</dbReference>
<name>A0ABU0MC52_9HYPH</name>
<feature type="signal peptide" evidence="1">
    <location>
        <begin position="1"/>
        <end position="17"/>
    </location>
</feature>
<evidence type="ECO:0008006" key="4">
    <source>
        <dbReference type="Google" id="ProtNLM"/>
    </source>
</evidence>
<proteinExistence type="predicted"/>